<evidence type="ECO:0000313" key="3">
    <source>
        <dbReference type="Proteomes" id="UP000244223"/>
    </source>
</evidence>
<name>A0A2T5IT95_9GAMM</name>
<dbReference type="AlphaFoldDB" id="A0A2T5IT95"/>
<proteinExistence type="predicted"/>
<feature type="region of interest" description="Disordered" evidence="1">
    <location>
        <begin position="130"/>
        <end position="151"/>
    </location>
</feature>
<evidence type="ECO:0000256" key="1">
    <source>
        <dbReference type="SAM" id="MobiDB-lite"/>
    </source>
</evidence>
<organism evidence="2 3">
    <name type="scientific">Agitococcus lubricus</name>
    <dbReference type="NCBI Taxonomy" id="1077255"/>
    <lineage>
        <taxon>Bacteria</taxon>
        <taxon>Pseudomonadati</taxon>
        <taxon>Pseudomonadota</taxon>
        <taxon>Gammaproteobacteria</taxon>
        <taxon>Moraxellales</taxon>
        <taxon>Moraxellaceae</taxon>
        <taxon>Agitococcus</taxon>
    </lineage>
</organism>
<keyword evidence="3" id="KW-1185">Reference proteome</keyword>
<comment type="caution">
    <text evidence="2">The sequence shown here is derived from an EMBL/GenBank/DDBJ whole genome shotgun (WGS) entry which is preliminary data.</text>
</comment>
<dbReference type="Proteomes" id="UP000244223">
    <property type="component" value="Unassembled WGS sequence"/>
</dbReference>
<sequence>MSVVRFLPIILLTCINQSFGYSNSNEFDSEPQPKTDNANLKKDACNLASTFGLKSLCASKIPDENEKRLNEQYKNEIINRITKSVNTCVALYCTAEHDCFYPIRRYKFDKNILPEEDCMKMATELRNEITTEREKKRQAQEEKEREEENIKKQAEQVNQDFINSPTFNKLLMVGQILNANKKIENAQKEQNRQKEIGNQSGYINTSAIYNAGVTIVDNKELKKQLFQDYKKLGGIARNEPELIKLYANCNQLNGLSVIDTYILGANGWLVKWDETKRNDVIATASCF</sequence>
<dbReference type="RefSeq" id="WP_107866920.1">
    <property type="nucleotide sequence ID" value="NZ_QAON01000024.1"/>
</dbReference>
<evidence type="ECO:0000313" key="2">
    <source>
        <dbReference type="EMBL" id="PTQ87080.1"/>
    </source>
</evidence>
<protein>
    <submittedName>
        <fullName evidence="2">Uncharacterized protein</fullName>
    </submittedName>
</protein>
<accession>A0A2T5IT95</accession>
<reference evidence="2 3" key="1">
    <citation type="submission" date="2018-04" db="EMBL/GenBank/DDBJ databases">
        <title>Genomic Encyclopedia of Archaeal and Bacterial Type Strains, Phase II (KMG-II): from individual species to whole genera.</title>
        <authorList>
            <person name="Goeker M."/>
        </authorList>
    </citation>
    <scope>NUCLEOTIDE SEQUENCE [LARGE SCALE GENOMIC DNA]</scope>
    <source>
        <strain evidence="2 3">DSM 5822</strain>
    </source>
</reference>
<dbReference type="EMBL" id="QAON01000024">
    <property type="protein sequence ID" value="PTQ87080.1"/>
    <property type="molecule type" value="Genomic_DNA"/>
</dbReference>
<gene>
    <name evidence="2" type="ORF">C8N29_1242</name>
</gene>